<accession>A0ABS4UTB6</accession>
<gene>
    <name evidence="1" type="ORF">JOF29_005993</name>
</gene>
<dbReference type="RefSeq" id="WP_209697623.1">
    <property type="nucleotide sequence ID" value="NZ_BAAAVU010000008.1"/>
</dbReference>
<evidence type="ECO:0000313" key="1">
    <source>
        <dbReference type="EMBL" id="MBP2354883.1"/>
    </source>
</evidence>
<dbReference type="Proteomes" id="UP000755585">
    <property type="component" value="Unassembled WGS sequence"/>
</dbReference>
<keyword evidence="2" id="KW-1185">Reference proteome</keyword>
<proteinExistence type="predicted"/>
<sequence>MWDDKPSTPAAHWAWPDLKSLAAITDLYAIDALGEPGMSVQTRPMRSTASTRAGSRPTYRAFLAARP</sequence>
<reference evidence="1 2" key="1">
    <citation type="submission" date="2021-03" db="EMBL/GenBank/DDBJ databases">
        <title>Sequencing the genomes of 1000 actinobacteria strains.</title>
        <authorList>
            <person name="Klenk H.-P."/>
        </authorList>
    </citation>
    <scope>NUCLEOTIDE SEQUENCE [LARGE SCALE GENOMIC DNA]</scope>
    <source>
        <strain evidence="1 2">DSM 18824</strain>
    </source>
</reference>
<name>A0ABS4UTB6_9ACTN</name>
<comment type="caution">
    <text evidence="1">The sequence shown here is derived from an EMBL/GenBank/DDBJ whole genome shotgun (WGS) entry which is preliminary data.</text>
</comment>
<organism evidence="1 2">
    <name type="scientific">Kribbella aluminosa</name>
    <dbReference type="NCBI Taxonomy" id="416017"/>
    <lineage>
        <taxon>Bacteria</taxon>
        <taxon>Bacillati</taxon>
        <taxon>Actinomycetota</taxon>
        <taxon>Actinomycetes</taxon>
        <taxon>Propionibacteriales</taxon>
        <taxon>Kribbellaceae</taxon>
        <taxon>Kribbella</taxon>
    </lineage>
</organism>
<protein>
    <submittedName>
        <fullName evidence="1">Uncharacterized protein</fullName>
    </submittedName>
</protein>
<evidence type="ECO:0000313" key="2">
    <source>
        <dbReference type="Proteomes" id="UP000755585"/>
    </source>
</evidence>
<dbReference type="EMBL" id="JAGINT010000002">
    <property type="protein sequence ID" value="MBP2354883.1"/>
    <property type="molecule type" value="Genomic_DNA"/>
</dbReference>